<dbReference type="EMBL" id="MN740152">
    <property type="protein sequence ID" value="QHT90002.1"/>
    <property type="molecule type" value="Genomic_DNA"/>
</dbReference>
<proteinExistence type="predicted"/>
<organism evidence="1">
    <name type="scientific">viral metagenome</name>
    <dbReference type="NCBI Taxonomy" id="1070528"/>
    <lineage>
        <taxon>unclassified sequences</taxon>
        <taxon>metagenomes</taxon>
        <taxon>organismal metagenomes</taxon>
    </lineage>
</organism>
<dbReference type="AlphaFoldDB" id="A0A6C0IB19"/>
<accession>A0A6C0IB19</accession>
<evidence type="ECO:0000313" key="1">
    <source>
        <dbReference type="EMBL" id="QHT90002.1"/>
    </source>
</evidence>
<reference evidence="1" key="1">
    <citation type="journal article" date="2020" name="Nature">
        <title>Giant virus diversity and host interactions through global metagenomics.</title>
        <authorList>
            <person name="Schulz F."/>
            <person name="Roux S."/>
            <person name="Paez-Espino D."/>
            <person name="Jungbluth S."/>
            <person name="Walsh D.A."/>
            <person name="Denef V.J."/>
            <person name="McMahon K.D."/>
            <person name="Konstantinidis K.T."/>
            <person name="Eloe-Fadrosh E.A."/>
            <person name="Kyrpides N.C."/>
            <person name="Woyke T."/>
        </authorList>
    </citation>
    <scope>NUCLEOTIDE SEQUENCE</scope>
    <source>
        <strain evidence="1">GVMAG-M-3300023184-62</strain>
    </source>
</reference>
<sequence>MSGSIQPFRQCLNIKSKKHKDIQCKSVVSQGDFCARHYKNPIRYKAPSVQKYLDSITYPYNASANATKIQHWARKSLAHLRYKQQGPAANCLEVSNNQTELQSMDQIQTIPQLYIWSYADANKMIWCFDIRSFSHMMASGFKNPYTQIQLTESARNSLERRLIWLKQKGYTTIFTNDTELTAEQTFNLRILDVFMKLDFLGYHSNTEWFSDLSLEDHIKLYRELYELWNYRLQLTSELKKTICPGLDGIMKHDPFKFSLRTQRELRWWQKLNINIFDSLVSTAAEKTNRALGAMYCLTALCKVSSKTRDSYNWLNV</sequence>
<name>A0A6C0IB19_9ZZZZ</name>
<protein>
    <submittedName>
        <fullName evidence="1">Uncharacterized protein</fullName>
    </submittedName>
</protein>